<dbReference type="PANTHER" id="PTHR12015:SF147">
    <property type="entry name" value="C-C MOTIF CHEMOKINE 13"/>
    <property type="match status" value="1"/>
</dbReference>
<dbReference type="InterPro" id="IPR001811">
    <property type="entry name" value="Chemokine_IL8-like_dom"/>
</dbReference>
<dbReference type="Gene3D" id="2.40.50.40">
    <property type="match status" value="1"/>
</dbReference>
<keyword evidence="5" id="KW-0732">Signal</keyword>
<dbReference type="RefSeq" id="XP_057392208.1">
    <property type="nucleotide sequence ID" value="XM_057536225.1"/>
</dbReference>
<dbReference type="SMART" id="SM00199">
    <property type="entry name" value="SCY"/>
    <property type="match status" value="1"/>
</dbReference>
<protein>
    <submittedName>
        <fullName evidence="9">C-C motif chemokine 13-like</fullName>
    </submittedName>
</protein>
<evidence type="ECO:0000256" key="5">
    <source>
        <dbReference type="ARBA" id="ARBA00022729"/>
    </source>
</evidence>
<proteinExistence type="predicted"/>
<evidence type="ECO:0000256" key="4">
    <source>
        <dbReference type="ARBA" id="ARBA00022525"/>
    </source>
</evidence>
<evidence type="ECO:0000256" key="3">
    <source>
        <dbReference type="ARBA" id="ARBA00022514"/>
    </source>
</evidence>
<dbReference type="PANTHER" id="PTHR12015">
    <property type="entry name" value="SMALL INDUCIBLE CYTOKINE A"/>
    <property type="match status" value="1"/>
</dbReference>
<keyword evidence="4" id="KW-0964">Secreted</keyword>
<dbReference type="Proteomes" id="UP001652580">
    <property type="component" value="Chromosome 20"/>
</dbReference>
<dbReference type="Pfam" id="PF00048">
    <property type="entry name" value="IL8"/>
    <property type="match status" value="1"/>
</dbReference>
<evidence type="ECO:0000256" key="2">
    <source>
        <dbReference type="ARBA" id="ARBA00022500"/>
    </source>
</evidence>
<evidence type="ECO:0000256" key="1">
    <source>
        <dbReference type="ARBA" id="ARBA00004613"/>
    </source>
</evidence>
<dbReference type="InterPro" id="IPR039809">
    <property type="entry name" value="Chemokine_b/g/d"/>
</dbReference>
<keyword evidence="2" id="KW-0145">Chemotaxis</keyword>
<dbReference type="InterPro" id="IPR036048">
    <property type="entry name" value="Interleukin_8-like_sf"/>
</dbReference>
<accession>A0ABM3SQS9</accession>
<keyword evidence="8" id="KW-1185">Reference proteome</keyword>
<keyword evidence="3" id="KW-0202">Cytokine</keyword>
<dbReference type="CDD" id="cd00272">
    <property type="entry name" value="Chemokine_CC"/>
    <property type="match status" value="1"/>
</dbReference>
<evidence type="ECO:0000313" key="8">
    <source>
        <dbReference type="Proteomes" id="UP001652580"/>
    </source>
</evidence>
<dbReference type="SUPFAM" id="SSF54117">
    <property type="entry name" value="Interleukin 8-like chemokines"/>
    <property type="match status" value="1"/>
</dbReference>
<evidence type="ECO:0000256" key="6">
    <source>
        <dbReference type="ARBA" id="ARBA00023198"/>
    </source>
</evidence>
<organism evidence="8 9">
    <name type="scientific">Balaenoptera acutorostrata</name>
    <name type="common">Common minke whale</name>
    <name type="synonym">Balaena rostrata</name>
    <dbReference type="NCBI Taxonomy" id="9767"/>
    <lineage>
        <taxon>Eukaryota</taxon>
        <taxon>Metazoa</taxon>
        <taxon>Chordata</taxon>
        <taxon>Craniata</taxon>
        <taxon>Vertebrata</taxon>
        <taxon>Euteleostomi</taxon>
        <taxon>Mammalia</taxon>
        <taxon>Eutheria</taxon>
        <taxon>Laurasiatheria</taxon>
        <taxon>Artiodactyla</taxon>
        <taxon>Whippomorpha</taxon>
        <taxon>Cetacea</taxon>
        <taxon>Mysticeti</taxon>
        <taxon>Balaenopteridae</taxon>
        <taxon>Balaenoptera</taxon>
    </lineage>
</organism>
<name>A0ABM3SQS9_BALAC</name>
<reference evidence="9" key="1">
    <citation type="submission" date="2025-08" db="UniProtKB">
        <authorList>
            <consortium name="RefSeq"/>
        </authorList>
    </citation>
    <scope>IDENTIFICATION</scope>
</reference>
<comment type="subcellular location">
    <subcellularLocation>
        <location evidence="1">Secreted</location>
    </subcellularLocation>
</comment>
<feature type="domain" description="Chemokine interleukin-8-like" evidence="7">
    <location>
        <begin position="43"/>
        <end position="96"/>
    </location>
</feature>
<gene>
    <name evidence="9" type="primary">LOC114238844</name>
</gene>
<dbReference type="GeneID" id="114238844"/>
<sequence>MVTTLGPEGARTEKVSTAPLCLLPTAAAISTQVLAQPNALRDRFTCCFPFNHKKIPLQRLKSYGSTSSQCLFRTKLTKDIGANPKEKWVWNYMKHLGQKPHTPKTWTLSATLRPSQRLRNDYSPPAFLSLSWTKLT</sequence>
<evidence type="ECO:0000259" key="7">
    <source>
        <dbReference type="SMART" id="SM00199"/>
    </source>
</evidence>
<evidence type="ECO:0000313" key="9">
    <source>
        <dbReference type="RefSeq" id="XP_057392208.1"/>
    </source>
</evidence>
<keyword evidence="6" id="KW-0395">Inflammatory response</keyword>